<reference evidence="1 2" key="1">
    <citation type="submission" date="2020-08" db="EMBL/GenBank/DDBJ databases">
        <title>Sequencing the genomes of 1000 actinobacteria strains.</title>
        <authorList>
            <person name="Klenk H.-P."/>
        </authorList>
    </citation>
    <scope>NUCLEOTIDE SEQUENCE [LARGE SCALE GENOMIC DNA]</scope>
    <source>
        <strain evidence="1 2">DSM 44230</strain>
    </source>
</reference>
<gene>
    <name evidence="1" type="ORF">HNR67_006862</name>
</gene>
<keyword evidence="1" id="KW-0808">Transferase</keyword>
<accession>A0A7W7CGH2</accession>
<dbReference type="RefSeq" id="WP_185006775.1">
    <property type="nucleotide sequence ID" value="NZ_BAAAUI010000038.1"/>
</dbReference>
<evidence type="ECO:0000313" key="2">
    <source>
        <dbReference type="Proteomes" id="UP000533598"/>
    </source>
</evidence>
<evidence type="ECO:0000313" key="1">
    <source>
        <dbReference type="EMBL" id="MBB4680744.1"/>
    </source>
</evidence>
<sequence length="240" mass="24534">MNPAILVVAKAPVPGQAKTRLTPPATPHQAAAIAAASLHDTLSAARATPGTRLVVALTGDLSQSADTVRLRRALYGCTVISQRGNGFAQRLANAHADVGGPRLQLGMDTPQVTPALLADCLRLLAQRNTDAVLGPAADGGWWALGLCKPEYAAALATVPMSQTDTGERTLSALRDKGLVVRIAPELSDVDTMADAVAVARGLPGSYFAHAVTAVLPCLAPAATPANAAAHLPAPTVEVAR</sequence>
<keyword evidence="2" id="KW-1185">Reference proteome</keyword>
<name>A0A7W7CGH2_9PSEU</name>
<comment type="caution">
    <text evidence="1">The sequence shown here is derived from an EMBL/GenBank/DDBJ whole genome shotgun (WGS) entry which is preliminary data.</text>
</comment>
<dbReference type="SUPFAM" id="SSF53448">
    <property type="entry name" value="Nucleotide-diphospho-sugar transferases"/>
    <property type="match status" value="1"/>
</dbReference>
<proteinExistence type="predicted"/>
<protein>
    <submittedName>
        <fullName evidence="1">Glycosyltransferase A (GT-A) superfamily protein (DUF2064 family)</fullName>
    </submittedName>
</protein>
<dbReference type="InterPro" id="IPR018641">
    <property type="entry name" value="Trfase_1_rSAM/seldom-assoc"/>
</dbReference>
<dbReference type="GO" id="GO:0016740">
    <property type="term" value="F:transferase activity"/>
    <property type="evidence" value="ECO:0007669"/>
    <property type="project" value="UniProtKB-KW"/>
</dbReference>
<dbReference type="Proteomes" id="UP000533598">
    <property type="component" value="Unassembled WGS sequence"/>
</dbReference>
<dbReference type="Gene3D" id="3.90.550.10">
    <property type="entry name" value="Spore Coat Polysaccharide Biosynthesis Protein SpsA, Chain A"/>
    <property type="match status" value="1"/>
</dbReference>
<organism evidence="1 2">
    <name type="scientific">Crossiella cryophila</name>
    <dbReference type="NCBI Taxonomy" id="43355"/>
    <lineage>
        <taxon>Bacteria</taxon>
        <taxon>Bacillati</taxon>
        <taxon>Actinomycetota</taxon>
        <taxon>Actinomycetes</taxon>
        <taxon>Pseudonocardiales</taxon>
        <taxon>Pseudonocardiaceae</taxon>
        <taxon>Crossiella</taxon>
    </lineage>
</organism>
<dbReference type="PANTHER" id="PTHR36529:SF1">
    <property type="entry name" value="GLYCOSYLTRANSFERASE"/>
    <property type="match status" value="1"/>
</dbReference>
<dbReference type="InterPro" id="IPR029044">
    <property type="entry name" value="Nucleotide-diphossugar_trans"/>
</dbReference>
<dbReference type="EMBL" id="JACHMH010000001">
    <property type="protein sequence ID" value="MBB4680744.1"/>
    <property type="molecule type" value="Genomic_DNA"/>
</dbReference>
<dbReference type="Pfam" id="PF09837">
    <property type="entry name" value="DUF2064"/>
    <property type="match status" value="1"/>
</dbReference>
<dbReference type="PANTHER" id="PTHR36529">
    <property type="entry name" value="SLL1095 PROTEIN"/>
    <property type="match status" value="1"/>
</dbReference>
<dbReference type="AlphaFoldDB" id="A0A7W7CGH2"/>